<keyword evidence="4" id="KW-1185">Reference proteome</keyword>
<proteinExistence type="predicted"/>
<feature type="compositionally biased region" description="Low complexity" evidence="1">
    <location>
        <begin position="120"/>
        <end position="151"/>
    </location>
</feature>
<organism evidence="3 4">
    <name type="scientific">Thelonectria olida</name>
    <dbReference type="NCBI Taxonomy" id="1576542"/>
    <lineage>
        <taxon>Eukaryota</taxon>
        <taxon>Fungi</taxon>
        <taxon>Dikarya</taxon>
        <taxon>Ascomycota</taxon>
        <taxon>Pezizomycotina</taxon>
        <taxon>Sordariomycetes</taxon>
        <taxon>Hypocreomycetidae</taxon>
        <taxon>Hypocreales</taxon>
        <taxon>Nectriaceae</taxon>
        <taxon>Thelonectria</taxon>
    </lineage>
</organism>
<comment type="caution">
    <text evidence="3">The sequence shown here is derived from an EMBL/GenBank/DDBJ whole genome shotgun (WGS) entry which is preliminary data.</text>
</comment>
<feature type="compositionally biased region" description="Low complexity" evidence="1">
    <location>
        <begin position="234"/>
        <end position="251"/>
    </location>
</feature>
<dbReference type="Proteomes" id="UP000777438">
    <property type="component" value="Unassembled WGS sequence"/>
</dbReference>
<feature type="region of interest" description="Disordered" evidence="1">
    <location>
        <begin position="114"/>
        <end position="154"/>
    </location>
</feature>
<protein>
    <submittedName>
        <fullName evidence="3">Uncharacterized protein</fullName>
    </submittedName>
</protein>
<reference evidence="3 4" key="1">
    <citation type="journal article" date="2021" name="Nat. Commun.">
        <title>Genetic determinants of endophytism in the Arabidopsis root mycobiome.</title>
        <authorList>
            <person name="Mesny F."/>
            <person name="Miyauchi S."/>
            <person name="Thiergart T."/>
            <person name="Pickel B."/>
            <person name="Atanasova L."/>
            <person name="Karlsson M."/>
            <person name="Huettel B."/>
            <person name="Barry K.W."/>
            <person name="Haridas S."/>
            <person name="Chen C."/>
            <person name="Bauer D."/>
            <person name="Andreopoulos W."/>
            <person name="Pangilinan J."/>
            <person name="LaButti K."/>
            <person name="Riley R."/>
            <person name="Lipzen A."/>
            <person name="Clum A."/>
            <person name="Drula E."/>
            <person name="Henrissat B."/>
            <person name="Kohler A."/>
            <person name="Grigoriev I.V."/>
            <person name="Martin F.M."/>
            <person name="Hacquard S."/>
        </authorList>
    </citation>
    <scope>NUCLEOTIDE SEQUENCE [LARGE SCALE GENOMIC DNA]</scope>
    <source>
        <strain evidence="3 4">MPI-CAGE-CH-0241</strain>
    </source>
</reference>
<evidence type="ECO:0000313" key="4">
    <source>
        <dbReference type="Proteomes" id="UP000777438"/>
    </source>
</evidence>
<dbReference type="OrthoDB" id="5414836at2759"/>
<feature type="region of interest" description="Disordered" evidence="1">
    <location>
        <begin position="223"/>
        <end position="251"/>
    </location>
</feature>
<gene>
    <name evidence="3" type="ORF">B0T10DRAFT_589155</name>
</gene>
<keyword evidence="2" id="KW-0472">Membrane</keyword>
<evidence type="ECO:0000313" key="3">
    <source>
        <dbReference type="EMBL" id="KAH6871991.1"/>
    </source>
</evidence>
<dbReference type="AlphaFoldDB" id="A0A9P9AF90"/>
<evidence type="ECO:0000256" key="2">
    <source>
        <dbReference type="SAM" id="Phobius"/>
    </source>
</evidence>
<accession>A0A9P9AF90</accession>
<evidence type="ECO:0000256" key="1">
    <source>
        <dbReference type="SAM" id="MobiDB-lite"/>
    </source>
</evidence>
<feature type="transmembrane region" description="Helical" evidence="2">
    <location>
        <begin position="157"/>
        <end position="180"/>
    </location>
</feature>
<keyword evidence="2" id="KW-0812">Transmembrane</keyword>
<feature type="region of interest" description="Disordered" evidence="1">
    <location>
        <begin position="189"/>
        <end position="208"/>
    </location>
</feature>
<sequence>MDGLTGSSRSQNSWCVEEQDNALKIAEAEGKTSELCNPGSTFRTAVEIYRKCLQESTADNLAGHVDAIGPQFDEYLDFCHIGLTSSTRTFTRTDDSVGVVTYVVPEEAITASMSTTALESPSLSTRSGLSNSSVMPVDSPSMSPDSSSSRSSENKSWIAGPILGSIFGMALILGTVVYIWRRQSRVTRPDGLDPPYNKAQLHSDCIPKPAHETGAQVIYEMEGSSAQPVEKAANEVPAAELAAAGERNNTD</sequence>
<name>A0A9P9AF90_9HYPO</name>
<keyword evidence="2" id="KW-1133">Transmembrane helix</keyword>
<dbReference type="EMBL" id="JAGPYM010000048">
    <property type="protein sequence ID" value="KAH6871991.1"/>
    <property type="molecule type" value="Genomic_DNA"/>
</dbReference>